<evidence type="ECO:0000313" key="6">
    <source>
        <dbReference type="EMBL" id="ALO16775.1"/>
    </source>
</evidence>
<dbReference type="SMART" id="SM00422">
    <property type="entry name" value="HTH_MERR"/>
    <property type="match status" value="1"/>
</dbReference>
<dbReference type="InterPro" id="IPR036594">
    <property type="entry name" value="Meth_synthase_dom"/>
</dbReference>
<dbReference type="RefSeq" id="WP_205627939.1">
    <property type="nucleotide sequence ID" value="NZ_CP013118.1"/>
</dbReference>
<reference evidence="6 7" key="1">
    <citation type="submission" date="2015-11" db="EMBL/GenBank/DDBJ databases">
        <title>Description and complete genome sequence of a novel strain predominating in hypersaline microbial mats and representing a new family of the Bacteriodetes phylum.</title>
        <authorList>
            <person name="Spring S."/>
            <person name="Bunk B."/>
            <person name="Sproer C."/>
            <person name="Klenk H.-P."/>
        </authorList>
    </citation>
    <scope>NUCLEOTIDE SEQUENCE [LARGE SCALE GENOMIC DNA]</scope>
    <source>
        <strain evidence="6 7">L21-Spi-D4</strain>
    </source>
</reference>
<proteinExistence type="predicted"/>
<dbReference type="GO" id="GO:0003700">
    <property type="term" value="F:DNA-binding transcription factor activity"/>
    <property type="evidence" value="ECO:0007669"/>
    <property type="project" value="InterPro"/>
</dbReference>
<dbReference type="PANTHER" id="PTHR30204">
    <property type="entry name" value="REDOX-CYCLING DRUG-SENSING TRANSCRIPTIONAL ACTIVATOR SOXR"/>
    <property type="match status" value="1"/>
</dbReference>
<dbReference type="GO" id="GO:0046872">
    <property type="term" value="F:metal ion binding"/>
    <property type="evidence" value="ECO:0007669"/>
    <property type="project" value="InterPro"/>
</dbReference>
<dbReference type="GO" id="GO:0031419">
    <property type="term" value="F:cobalamin binding"/>
    <property type="evidence" value="ECO:0007669"/>
    <property type="project" value="InterPro"/>
</dbReference>
<dbReference type="Gene3D" id="1.10.1660.10">
    <property type="match status" value="1"/>
</dbReference>
<dbReference type="CDD" id="cd01104">
    <property type="entry name" value="HTH_MlrA-CarA"/>
    <property type="match status" value="1"/>
</dbReference>
<dbReference type="Gene3D" id="3.40.50.280">
    <property type="entry name" value="Cobalamin-binding domain"/>
    <property type="match status" value="1"/>
</dbReference>
<keyword evidence="7" id="KW-1185">Reference proteome</keyword>
<evidence type="ECO:0000256" key="2">
    <source>
        <dbReference type="ARBA" id="ARBA00023015"/>
    </source>
</evidence>
<dbReference type="EMBL" id="CP013118">
    <property type="protein sequence ID" value="ALO16775.1"/>
    <property type="molecule type" value="Genomic_DNA"/>
</dbReference>
<keyword evidence="2" id="KW-0805">Transcription regulation</keyword>
<dbReference type="InterPro" id="IPR036724">
    <property type="entry name" value="Cobalamin-bd_sf"/>
</dbReference>
<dbReference type="KEGG" id="blq:L21SP5_03160"/>
<dbReference type="Pfam" id="PF02607">
    <property type="entry name" value="B12-binding_2"/>
    <property type="match status" value="1"/>
</dbReference>
<keyword evidence="4" id="KW-0804">Transcription</keyword>
<dbReference type="PROSITE" id="PS50937">
    <property type="entry name" value="HTH_MERR_2"/>
    <property type="match status" value="1"/>
</dbReference>
<evidence type="ECO:0000256" key="3">
    <source>
        <dbReference type="ARBA" id="ARBA00023125"/>
    </source>
</evidence>
<accession>A0A0S2I3I2</accession>
<organism evidence="6 7">
    <name type="scientific">Salinivirga cyanobacteriivorans</name>
    <dbReference type="NCBI Taxonomy" id="1307839"/>
    <lineage>
        <taxon>Bacteria</taxon>
        <taxon>Pseudomonadati</taxon>
        <taxon>Bacteroidota</taxon>
        <taxon>Bacteroidia</taxon>
        <taxon>Bacteroidales</taxon>
        <taxon>Salinivirgaceae</taxon>
        <taxon>Salinivirga</taxon>
    </lineage>
</organism>
<dbReference type="InterPro" id="IPR009061">
    <property type="entry name" value="DNA-bd_dom_put_sf"/>
</dbReference>
<dbReference type="SUPFAM" id="SSF46955">
    <property type="entry name" value="Putative DNA-binding domain"/>
    <property type="match status" value="1"/>
</dbReference>
<gene>
    <name evidence="6" type="primary">ycgE_2</name>
    <name evidence="6" type="ORF">L21SP5_03160</name>
</gene>
<keyword evidence="1" id="KW-0678">Repressor</keyword>
<dbReference type="SUPFAM" id="SSF52242">
    <property type="entry name" value="Cobalamin (vitamin B12)-binding domain"/>
    <property type="match status" value="1"/>
</dbReference>
<dbReference type="PATRIC" id="fig|1307839.3.peg.3322"/>
<sequence length="292" mass="33938">MYSIKDLERLTGIKAHTIRMWEKRYGIIEPKRTETNIRTYCDTDVKKLLNIAVLNKHGLRISKLAGLSDQELREKVVSLNVGLNTSSVQIEHLIISMIDMDEIKFESVLNRSIIKNGFEETVKTLLFPFFDRIGVLWQTGSISPAQEHFVSNLVRQKLFVATDRIVPESNVKTPTFVFFLHDHELHEIGLLFYHYIAKKWGMKTLYLGQIVPFDDLKEVHKKVKPQYLFTSFTASMDEGWIENYIKELTAEFSDATVYISGYQVKEMVDLPKNVQMVKDIEDFKEIVKEIVN</sequence>
<keyword evidence="3" id="KW-0238">DNA-binding</keyword>
<dbReference type="Proteomes" id="UP000064893">
    <property type="component" value="Chromosome"/>
</dbReference>
<protein>
    <submittedName>
        <fullName evidence="6">HTH-type transcriptional repressor YcgE</fullName>
    </submittedName>
</protein>
<evidence type="ECO:0000256" key="1">
    <source>
        <dbReference type="ARBA" id="ARBA00022491"/>
    </source>
</evidence>
<dbReference type="GO" id="GO:0003677">
    <property type="term" value="F:DNA binding"/>
    <property type="evidence" value="ECO:0007669"/>
    <property type="project" value="UniProtKB-KW"/>
</dbReference>
<dbReference type="Gene3D" id="1.10.1240.10">
    <property type="entry name" value="Methionine synthase domain"/>
    <property type="match status" value="1"/>
</dbReference>
<dbReference type="STRING" id="1307839.L21SP5_03160"/>
<dbReference type="AlphaFoldDB" id="A0A0S2I3I2"/>
<evidence type="ECO:0000256" key="4">
    <source>
        <dbReference type="ARBA" id="ARBA00023163"/>
    </source>
</evidence>
<dbReference type="InterPro" id="IPR047057">
    <property type="entry name" value="MerR_fam"/>
</dbReference>
<evidence type="ECO:0000259" key="5">
    <source>
        <dbReference type="PROSITE" id="PS50937"/>
    </source>
</evidence>
<dbReference type="Pfam" id="PF13411">
    <property type="entry name" value="MerR_1"/>
    <property type="match status" value="1"/>
</dbReference>
<dbReference type="InterPro" id="IPR000551">
    <property type="entry name" value="MerR-type_HTH_dom"/>
</dbReference>
<dbReference type="PANTHER" id="PTHR30204:SF69">
    <property type="entry name" value="MERR-FAMILY TRANSCRIPTIONAL REGULATOR"/>
    <property type="match status" value="1"/>
</dbReference>
<evidence type="ECO:0000313" key="7">
    <source>
        <dbReference type="Proteomes" id="UP000064893"/>
    </source>
</evidence>
<feature type="domain" description="HTH merR-type" evidence="5">
    <location>
        <begin position="1"/>
        <end position="70"/>
    </location>
</feature>
<dbReference type="InterPro" id="IPR003759">
    <property type="entry name" value="Cbl-bd_cap"/>
</dbReference>
<name>A0A0S2I3I2_9BACT</name>